<organism evidence="1 2">
    <name type="scientific">Bacillus altitudinis</name>
    <dbReference type="NCBI Taxonomy" id="293387"/>
    <lineage>
        <taxon>Bacteria</taxon>
        <taxon>Bacillati</taxon>
        <taxon>Bacillota</taxon>
        <taxon>Bacilli</taxon>
        <taxon>Bacillales</taxon>
        <taxon>Bacillaceae</taxon>
        <taxon>Bacillus</taxon>
    </lineage>
</organism>
<evidence type="ECO:0000313" key="2">
    <source>
        <dbReference type="Proteomes" id="UP000433089"/>
    </source>
</evidence>
<accession>A0A653VEU4</accession>
<dbReference type="RefSeq" id="WP_159159918.1">
    <property type="nucleotide sequence ID" value="NZ_JAMYEG010000004.1"/>
</dbReference>
<reference evidence="1 2" key="1">
    <citation type="submission" date="2019-10" db="EMBL/GenBank/DDBJ databases">
        <authorList>
            <person name="Karimi E."/>
        </authorList>
    </citation>
    <scope>NUCLEOTIDE SEQUENCE [LARGE SCALE GENOMIC DNA]</scope>
    <source>
        <strain evidence="1">Bacillus sp. 348</strain>
    </source>
</reference>
<evidence type="ECO:0000313" key="1">
    <source>
        <dbReference type="EMBL" id="VXC03971.1"/>
    </source>
</evidence>
<sequence>MRGWIKLHRKLRENPVFNNPSLLRLWLICLTEASHKHHQQMIGNQVVELEPGQFVTGRYDIAEMFNKGLRKSDQVTGKVTVYRWLEKLEEMNFLSIKKSNKFSVVTINKWALYQQEINEVDHQNDHQMNIKRSSNEHQMITNKNVKNVKNVYEEEEERSPVGNDSPFQQIEDKYLSRRGGGLMITPNDAQAIERIIQEQIPLEDILVWIDEIFDQYRPRHRADGIKSFSYLEKGILDRWHAKNQPSNISEFKPKKQQDNLSALAQYAKEKGIKFGGG</sequence>
<dbReference type="AlphaFoldDB" id="A0A653VEU4"/>
<protein>
    <submittedName>
        <fullName evidence="1">Uncharacterized protein</fullName>
    </submittedName>
</protein>
<gene>
    <name evidence="1" type="ORF">BACI348_50111</name>
</gene>
<dbReference type="Proteomes" id="UP000433089">
    <property type="component" value="Unassembled WGS sequence"/>
</dbReference>
<proteinExistence type="predicted"/>
<dbReference type="EMBL" id="CABWLH010000010">
    <property type="protein sequence ID" value="VXC03971.1"/>
    <property type="molecule type" value="Genomic_DNA"/>
</dbReference>
<name>A0A653VEU4_BACAB</name>